<organism evidence="1 2">
    <name type="scientific">Candidatus Saccharimonas aalborgensis</name>
    <dbReference type="NCBI Taxonomy" id="1332188"/>
    <lineage>
        <taxon>Bacteria</taxon>
        <taxon>Candidatus Saccharimonadota</taxon>
        <taxon>Candidatus Saccharimonadia</taxon>
        <taxon>Candidatus Saccharimonadales</taxon>
        <taxon>Candidatus Saccharimonadaceae</taxon>
        <taxon>Candidatus Saccharimonas</taxon>
    </lineage>
</organism>
<sequence length="95" mass="11078">MLIMGIGNSNKHRYMLKIHHSHNPFFSPSAATPSLRLSPVEPDTDELIQDIEHEHENNEAWQLERDLDASDLDTFWSGVEQDLKKDPTWFDFTQD</sequence>
<protein>
    <submittedName>
        <fullName evidence="1">Uncharacterized protein</fullName>
    </submittedName>
</protein>
<name>R4PYW4_9BACT</name>
<dbReference type="AlphaFoldDB" id="R4PYW4"/>
<dbReference type="HOGENOM" id="CLU_2367662_0_0_0"/>
<accession>R4PYW4</accession>
<evidence type="ECO:0000313" key="1">
    <source>
        <dbReference type="EMBL" id="AGL62431.1"/>
    </source>
</evidence>
<reference evidence="1 2" key="1">
    <citation type="journal article" date="2013" name="Nat. Biotechnol.">
        <title>Genome sequences of rare, uncultured bacteria obtained by differential coverage binning of multiple metagenomes.</title>
        <authorList>
            <person name="Albertsen M."/>
            <person name="Hugenholtz P."/>
            <person name="Skarshewski A."/>
            <person name="Nielsen K.L."/>
            <person name="Tyson G.W."/>
            <person name="Nielsen P.H."/>
        </authorList>
    </citation>
    <scope>NUCLEOTIDE SEQUENCE [LARGE SCALE GENOMIC DNA]</scope>
    <source>
        <strain evidence="1">TM71</strain>
    </source>
</reference>
<proteinExistence type="predicted"/>
<dbReference type="Proteomes" id="UP000013893">
    <property type="component" value="Chromosome"/>
</dbReference>
<keyword evidence="2" id="KW-1185">Reference proteome</keyword>
<dbReference type="KEGG" id="saal:L336_0729"/>
<evidence type="ECO:0000313" key="2">
    <source>
        <dbReference type="Proteomes" id="UP000013893"/>
    </source>
</evidence>
<dbReference type="EMBL" id="CP005957">
    <property type="protein sequence ID" value="AGL62431.1"/>
    <property type="molecule type" value="Genomic_DNA"/>
</dbReference>
<gene>
    <name evidence="1" type="ORF">L336_0729</name>
</gene>
<dbReference type="STRING" id="1332188.L336_0729"/>